<protein>
    <submittedName>
        <fullName evidence="2">DUF1223 domain-containing protein</fullName>
    </submittedName>
</protein>
<dbReference type="RefSeq" id="WP_191175098.1">
    <property type="nucleotide sequence ID" value="NZ_JACWMW010000002.1"/>
</dbReference>
<accession>A0ABR7X3N9</accession>
<dbReference type="EMBL" id="JACWMW010000002">
    <property type="protein sequence ID" value="MBD1385209.1"/>
    <property type="molecule type" value="Genomic_DNA"/>
</dbReference>
<keyword evidence="3" id="KW-1185">Reference proteome</keyword>
<dbReference type="Pfam" id="PF06764">
    <property type="entry name" value="DUF1223"/>
    <property type="match status" value="1"/>
</dbReference>
<dbReference type="SUPFAM" id="SSF52833">
    <property type="entry name" value="Thioredoxin-like"/>
    <property type="match status" value="1"/>
</dbReference>
<reference evidence="2 3" key="1">
    <citation type="submission" date="2020-09" db="EMBL/GenBank/DDBJ databases">
        <title>Novel species of Mucilaginibacter isolated from a glacier on the Tibetan Plateau.</title>
        <authorList>
            <person name="Liu Q."/>
            <person name="Xin Y.-H."/>
        </authorList>
    </citation>
    <scope>NUCLEOTIDE SEQUENCE [LARGE SCALE GENOMIC DNA]</scope>
    <source>
        <strain evidence="2 3">CGMCC 1.13878</strain>
    </source>
</reference>
<dbReference type="PANTHER" id="PTHR36057:SF1">
    <property type="entry name" value="LIPOPROTEIN LIPID ATTACHMENT SITE-LIKE PROTEIN, PUTATIVE (DUF1223)-RELATED"/>
    <property type="match status" value="1"/>
</dbReference>
<dbReference type="InterPro" id="IPR010634">
    <property type="entry name" value="DUF1223"/>
</dbReference>
<dbReference type="Proteomes" id="UP000618754">
    <property type="component" value="Unassembled WGS sequence"/>
</dbReference>
<comment type="caution">
    <text evidence="2">The sequence shown here is derived from an EMBL/GenBank/DDBJ whole genome shotgun (WGS) entry which is preliminary data.</text>
</comment>
<dbReference type="InterPro" id="IPR036249">
    <property type="entry name" value="Thioredoxin-like_sf"/>
</dbReference>
<evidence type="ECO:0000256" key="1">
    <source>
        <dbReference type="SAM" id="SignalP"/>
    </source>
</evidence>
<evidence type="ECO:0000313" key="3">
    <source>
        <dbReference type="Proteomes" id="UP000618754"/>
    </source>
</evidence>
<feature type="signal peptide" evidence="1">
    <location>
        <begin position="1"/>
        <end position="21"/>
    </location>
</feature>
<dbReference type="PANTHER" id="PTHR36057">
    <property type="match status" value="1"/>
</dbReference>
<feature type="chain" id="PRO_5046225929" evidence="1">
    <location>
        <begin position="22"/>
        <end position="265"/>
    </location>
</feature>
<keyword evidence="1" id="KW-0732">Signal</keyword>
<sequence length="265" mass="28330">MKNIKVYAVILCLAITALVSAAFIKINRVKPAIITGEDGFAVVELFTSEGCSSCPPADELLAKVQKETAGKPVYILAYHVDYWNRLGWKDVFSKAEYSQRQSAYSKWLKLSGVYTPQAVVNGLTEFVGSAQGTLHNAINTGLKKEAKARVTLSNVVINGHNATLKYNATGYTDNTTLQLALVQKNAVTNVKSGENGGHTLSHIQIVTNFKSIPLGKNKEGESSIALPGTFSAPGYELIAFIQNAGTGEITGATRAPFSTTVTASN</sequence>
<gene>
    <name evidence="2" type="ORF">IDJ75_07950</name>
</gene>
<evidence type="ECO:0000313" key="2">
    <source>
        <dbReference type="EMBL" id="MBD1385209.1"/>
    </source>
</evidence>
<name>A0ABR7X3N9_9SPHI</name>
<organism evidence="2 3">
    <name type="scientific">Mucilaginibacter rigui</name>
    <dbReference type="NCBI Taxonomy" id="534635"/>
    <lineage>
        <taxon>Bacteria</taxon>
        <taxon>Pseudomonadati</taxon>
        <taxon>Bacteroidota</taxon>
        <taxon>Sphingobacteriia</taxon>
        <taxon>Sphingobacteriales</taxon>
        <taxon>Sphingobacteriaceae</taxon>
        <taxon>Mucilaginibacter</taxon>
    </lineage>
</organism>
<proteinExistence type="predicted"/>